<dbReference type="InterPro" id="IPR006091">
    <property type="entry name" value="Acyl-CoA_Oxase/DH_mid-dom"/>
</dbReference>
<evidence type="ECO:0000313" key="10">
    <source>
        <dbReference type="EMBL" id="HDL60467.1"/>
    </source>
</evidence>
<evidence type="ECO:0000256" key="6">
    <source>
        <dbReference type="RuleBase" id="RU362125"/>
    </source>
</evidence>
<dbReference type="GO" id="GO:0050660">
    <property type="term" value="F:flavin adenine dinucleotide binding"/>
    <property type="evidence" value="ECO:0007669"/>
    <property type="project" value="InterPro"/>
</dbReference>
<evidence type="ECO:0000259" key="9">
    <source>
        <dbReference type="Pfam" id="PF02771"/>
    </source>
</evidence>
<dbReference type="Gene3D" id="1.20.140.10">
    <property type="entry name" value="Butyryl-CoA Dehydrogenase, subunit A, domain 3"/>
    <property type="match status" value="1"/>
</dbReference>
<dbReference type="InterPro" id="IPR013786">
    <property type="entry name" value="AcylCoA_DH/ox_N"/>
</dbReference>
<dbReference type="SUPFAM" id="SSF56645">
    <property type="entry name" value="Acyl-CoA dehydrogenase NM domain-like"/>
    <property type="match status" value="1"/>
</dbReference>
<comment type="caution">
    <text evidence="10">The sequence shown here is derived from an EMBL/GenBank/DDBJ whole genome shotgun (WGS) entry which is preliminary data.</text>
</comment>
<keyword evidence="3 6" id="KW-0285">Flavoprotein</keyword>
<comment type="cofactor">
    <cofactor evidence="1 6">
        <name>FAD</name>
        <dbReference type="ChEBI" id="CHEBI:57692"/>
    </cofactor>
</comment>
<dbReference type="Pfam" id="PF00441">
    <property type="entry name" value="Acyl-CoA_dh_1"/>
    <property type="match status" value="1"/>
</dbReference>
<dbReference type="Pfam" id="PF02771">
    <property type="entry name" value="Acyl-CoA_dh_N"/>
    <property type="match status" value="1"/>
</dbReference>
<evidence type="ECO:0000256" key="1">
    <source>
        <dbReference type="ARBA" id="ARBA00001974"/>
    </source>
</evidence>
<evidence type="ECO:0000256" key="2">
    <source>
        <dbReference type="ARBA" id="ARBA00009347"/>
    </source>
</evidence>
<dbReference type="EMBL" id="DRDR01000142">
    <property type="protein sequence ID" value="HDL60467.1"/>
    <property type="molecule type" value="Genomic_DNA"/>
</dbReference>
<dbReference type="InterPro" id="IPR037069">
    <property type="entry name" value="AcylCoA_DH/ox_N_sf"/>
</dbReference>
<dbReference type="FunFam" id="1.20.140.10:FF:000004">
    <property type="entry name" value="Acyl-CoA dehydrogenase FadE25"/>
    <property type="match status" value="1"/>
</dbReference>
<dbReference type="FunFam" id="2.40.110.10:FF:000001">
    <property type="entry name" value="Acyl-CoA dehydrogenase, mitochondrial"/>
    <property type="match status" value="1"/>
</dbReference>
<evidence type="ECO:0000256" key="4">
    <source>
        <dbReference type="ARBA" id="ARBA00022827"/>
    </source>
</evidence>
<dbReference type="InterPro" id="IPR009075">
    <property type="entry name" value="AcylCo_DH/oxidase_C"/>
</dbReference>
<dbReference type="FunFam" id="1.10.540.10:FF:000002">
    <property type="entry name" value="Acyl-CoA dehydrogenase FadE19"/>
    <property type="match status" value="1"/>
</dbReference>
<keyword evidence="5 6" id="KW-0560">Oxidoreductase</keyword>
<name>A0A7V0LUN8_UNCW3</name>
<feature type="domain" description="Acyl-CoA dehydrogenase/oxidase N-terminal" evidence="9">
    <location>
        <begin position="6"/>
        <end position="117"/>
    </location>
</feature>
<comment type="similarity">
    <text evidence="2 6">Belongs to the acyl-CoA dehydrogenase family.</text>
</comment>
<dbReference type="PIRSF" id="PIRSF016578">
    <property type="entry name" value="HsaA"/>
    <property type="match status" value="1"/>
</dbReference>
<evidence type="ECO:0000259" key="8">
    <source>
        <dbReference type="Pfam" id="PF02770"/>
    </source>
</evidence>
<feature type="domain" description="Acyl-CoA oxidase/dehydrogenase middle" evidence="8">
    <location>
        <begin position="120"/>
        <end position="215"/>
    </location>
</feature>
<dbReference type="PROSITE" id="PS00073">
    <property type="entry name" value="ACYL_COA_DH_2"/>
    <property type="match status" value="1"/>
</dbReference>
<dbReference type="AlphaFoldDB" id="A0A7V0LUN8"/>
<evidence type="ECO:0000259" key="7">
    <source>
        <dbReference type="Pfam" id="PF00441"/>
    </source>
</evidence>
<feature type="domain" description="Acyl-CoA dehydrogenase/oxidase C-terminal" evidence="7">
    <location>
        <begin position="227"/>
        <end position="376"/>
    </location>
</feature>
<accession>A0A7V0LUN8</accession>
<dbReference type="InterPro" id="IPR009100">
    <property type="entry name" value="AcylCoA_DH/oxidase_NM_dom_sf"/>
</dbReference>
<evidence type="ECO:0000256" key="3">
    <source>
        <dbReference type="ARBA" id="ARBA00022630"/>
    </source>
</evidence>
<dbReference type="InterPro" id="IPR006089">
    <property type="entry name" value="Acyl-CoA_DH_CS"/>
</dbReference>
<sequence length="381" mass="41909">MDYFLTEEEEMIKELARKIAEEKIKAKRAYYDETQEFPWDIVKIMAESDLFRIFIPEEYGGFGGGVMSLTLAVEELSRGCAGIALAYAGTALGTFPILLFGNEEQKKKYLPRIAEGELAAFALTEAQAGSDAGNIKTRAEKRGDYYVLNGTKQFITNGGEAGIYTVIALTNPEKGARGASAFIVEKGTPGLSFGKKENKLGIRASATREVIFQDCKIPKENLLGKEGMGFIIAMKTFDYSRPGVAAQALGIAQAALEEATKYAKERIQFGVPIANFQAIQHMLADMAIRLEAARALTYQVARNIDKGNTKITKESAMVKCLASDVAMEVTLNAVQIFGGYGYMKEYPVEKLMRDAKITQIYEGTNQIMRNIVASQLLKEVK</sequence>
<dbReference type="PANTHER" id="PTHR43884:SF12">
    <property type="entry name" value="ISOVALERYL-COA DEHYDROGENASE, MITOCHONDRIAL-RELATED"/>
    <property type="match status" value="1"/>
</dbReference>
<reference evidence="10" key="1">
    <citation type="journal article" date="2020" name="mSystems">
        <title>Genome- and Community-Level Interaction Insights into Carbon Utilization and Element Cycling Functions of Hydrothermarchaeota in Hydrothermal Sediment.</title>
        <authorList>
            <person name="Zhou Z."/>
            <person name="Liu Y."/>
            <person name="Xu W."/>
            <person name="Pan J."/>
            <person name="Luo Z.H."/>
            <person name="Li M."/>
        </authorList>
    </citation>
    <scope>NUCLEOTIDE SEQUENCE [LARGE SCALE GENOMIC DNA]</scope>
    <source>
        <strain evidence="10">HyVt-28</strain>
    </source>
</reference>
<dbReference type="GO" id="GO:0003995">
    <property type="term" value="F:acyl-CoA dehydrogenase activity"/>
    <property type="evidence" value="ECO:0007669"/>
    <property type="project" value="InterPro"/>
</dbReference>
<dbReference type="Proteomes" id="UP000886381">
    <property type="component" value="Unassembled WGS sequence"/>
</dbReference>
<dbReference type="InterPro" id="IPR036250">
    <property type="entry name" value="AcylCo_DH-like_C"/>
</dbReference>
<protein>
    <submittedName>
        <fullName evidence="10">Acyl-CoA dehydrogenase</fullName>
    </submittedName>
</protein>
<dbReference type="Gene3D" id="2.40.110.10">
    <property type="entry name" value="Butyryl-CoA Dehydrogenase, subunit A, domain 2"/>
    <property type="match status" value="1"/>
</dbReference>
<dbReference type="PANTHER" id="PTHR43884">
    <property type="entry name" value="ACYL-COA DEHYDROGENASE"/>
    <property type="match status" value="1"/>
</dbReference>
<proteinExistence type="inferred from homology"/>
<gene>
    <name evidence="10" type="ORF">ENH14_03320</name>
</gene>
<dbReference type="InterPro" id="IPR046373">
    <property type="entry name" value="Acyl-CoA_Oxase/DH_mid-dom_sf"/>
</dbReference>
<dbReference type="Gene3D" id="1.10.540.10">
    <property type="entry name" value="Acyl-CoA dehydrogenase/oxidase, N-terminal domain"/>
    <property type="match status" value="1"/>
</dbReference>
<keyword evidence="4 6" id="KW-0274">FAD</keyword>
<organism evidence="10">
    <name type="scientific">candidate division WOR-3 bacterium</name>
    <dbReference type="NCBI Taxonomy" id="2052148"/>
    <lineage>
        <taxon>Bacteria</taxon>
        <taxon>Bacteria division WOR-3</taxon>
    </lineage>
</organism>
<dbReference type="Pfam" id="PF02770">
    <property type="entry name" value="Acyl-CoA_dh_M"/>
    <property type="match status" value="1"/>
</dbReference>
<dbReference type="SUPFAM" id="SSF47203">
    <property type="entry name" value="Acyl-CoA dehydrogenase C-terminal domain-like"/>
    <property type="match status" value="1"/>
</dbReference>
<evidence type="ECO:0000256" key="5">
    <source>
        <dbReference type="ARBA" id="ARBA00023002"/>
    </source>
</evidence>